<dbReference type="Proteomes" id="UP000019102">
    <property type="component" value="Unassembled WGS sequence"/>
</dbReference>
<reference evidence="2 3" key="1">
    <citation type="journal article" date="2014" name="Genome Announc.">
        <title>Draft Genome Sequence of the Boron-Tolerant and Moderately Halotolerant Bacterium Gracilibacillus boraciitolerans JCM 21714T.</title>
        <authorList>
            <person name="Ahmed I."/>
            <person name="Oshima K."/>
            <person name="Suda W."/>
            <person name="Kitamura K."/>
            <person name="Iida T."/>
            <person name="Ohmori Y."/>
            <person name="Fujiwara T."/>
            <person name="Hattori M."/>
            <person name="Ohkuma M."/>
        </authorList>
    </citation>
    <scope>NUCLEOTIDE SEQUENCE [LARGE SCALE GENOMIC DNA]</scope>
    <source>
        <strain evidence="2 3">JCM 21714</strain>
    </source>
</reference>
<dbReference type="OrthoDB" id="9773828at2"/>
<dbReference type="Pfam" id="PF00248">
    <property type="entry name" value="Aldo_ket_red"/>
    <property type="match status" value="1"/>
</dbReference>
<protein>
    <submittedName>
        <fullName evidence="2">Oxidoreductase</fullName>
    </submittedName>
</protein>
<dbReference type="eggNOG" id="COG0667">
    <property type="taxonomic scope" value="Bacteria"/>
</dbReference>
<dbReference type="RefSeq" id="WP_035720983.1">
    <property type="nucleotide sequence ID" value="NZ_BAVS01000001.1"/>
</dbReference>
<keyword evidence="3" id="KW-1185">Reference proteome</keyword>
<evidence type="ECO:0000313" key="3">
    <source>
        <dbReference type="Proteomes" id="UP000019102"/>
    </source>
</evidence>
<evidence type="ECO:0000313" key="2">
    <source>
        <dbReference type="EMBL" id="GAE91292.1"/>
    </source>
</evidence>
<dbReference type="InterPro" id="IPR020471">
    <property type="entry name" value="AKR"/>
</dbReference>
<dbReference type="SUPFAM" id="SSF51430">
    <property type="entry name" value="NAD(P)-linked oxidoreductase"/>
    <property type="match status" value="1"/>
</dbReference>
<proteinExistence type="predicted"/>
<feature type="domain" description="NADP-dependent oxidoreductase" evidence="1">
    <location>
        <begin position="15"/>
        <end position="294"/>
    </location>
</feature>
<gene>
    <name evidence="2" type="ORF">JCM21714_238</name>
</gene>
<dbReference type="InterPro" id="IPR036812">
    <property type="entry name" value="NAD(P)_OxRdtase_dom_sf"/>
</dbReference>
<dbReference type="GO" id="GO:0016491">
    <property type="term" value="F:oxidoreductase activity"/>
    <property type="evidence" value="ECO:0007669"/>
    <property type="project" value="InterPro"/>
</dbReference>
<dbReference type="Gene3D" id="3.20.20.100">
    <property type="entry name" value="NADP-dependent oxidoreductase domain"/>
    <property type="match status" value="1"/>
</dbReference>
<dbReference type="AlphaFoldDB" id="W4VDK3"/>
<comment type="caution">
    <text evidence="2">The sequence shown here is derived from an EMBL/GenBank/DDBJ whole genome shotgun (WGS) entry which is preliminary data.</text>
</comment>
<dbReference type="PANTHER" id="PTHR43312">
    <property type="entry name" value="D-THREO-ALDOSE 1-DEHYDROGENASE"/>
    <property type="match status" value="1"/>
</dbReference>
<organism evidence="2 3">
    <name type="scientific">Gracilibacillus boraciitolerans JCM 21714</name>
    <dbReference type="NCBI Taxonomy" id="1298598"/>
    <lineage>
        <taxon>Bacteria</taxon>
        <taxon>Bacillati</taxon>
        <taxon>Bacillota</taxon>
        <taxon>Bacilli</taxon>
        <taxon>Bacillales</taxon>
        <taxon>Bacillaceae</taxon>
        <taxon>Gracilibacillus</taxon>
    </lineage>
</organism>
<dbReference type="InterPro" id="IPR023210">
    <property type="entry name" value="NADP_OxRdtase_dom"/>
</dbReference>
<evidence type="ECO:0000259" key="1">
    <source>
        <dbReference type="Pfam" id="PF00248"/>
    </source>
</evidence>
<accession>W4VDK3</accession>
<dbReference type="CDD" id="cd19086">
    <property type="entry name" value="AKR_AKR11C1"/>
    <property type="match status" value="1"/>
</dbReference>
<name>W4VDK3_9BACI</name>
<sequence length="304" mass="34476">MDKIQLGSSDLRVSPISLGCMSLGTDLTKASNIIDEALDLGINYLDTADLYDSGQNEEIIGQTIKNKRDQFILATKVGNHLKYDGSWFWDPRKAYIKEQVKESLRRLQVDYIDLYQLHGGTIEDPIEQTIEAFDELVSEGTIRYYGISSIRPNVIREYVMKSKIVSVMMQYSILDRRPEEEMLDLLHQNHISVVTRGSLAKGILSKKGVEIAKQKGQKGYLDYQPDHLIEVVNKLNEILNKGQTLTGLALQYVAQNDAVSSIVSGASSMDQIKENVNALEQNFDQKQFDQVKEITRANTYQQHR</sequence>
<dbReference type="EMBL" id="BAVS01000001">
    <property type="protein sequence ID" value="GAE91292.1"/>
    <property type="molecule type" value="Genomic_DNA"/>
</dbReference>
<dbReference type="InterPro" id="IPR053135">
    <property type="entry name" value="AKR2_Oxidoreductase"/>
</dbReference>
<dbReference type="STRING" id="1298598.JCM21714_238"/>
<dbReference type="PRINTS" id="PR00069">
    <property type="entry name" value="ALDKETRDTASE"/>
</dbReference>
<dbReference type="PANTHER" id="PTHR43312:SF1">
    <property type="entry name" value="NADP-DEPENDENT OXIDOREDUCTASE DOMAIN-CONTAINING PROTEIN"/>
    <property type="match status" value="1"/>
</dbReference>